<sequence length="369" mass="43589">MQKYGVNRLWSFSRVQCFIDNCPWEYKARYIDHLDLNDENVYTIWGTVAHNLIENLMTKKIKYEDMVDRFEQAMFTWETDVTKPRFDSEKIKIGYFGNLDEYFKNTQIPIGKDFKTEKPVLIRLGKDKQYVFVGYIDTEYVDEQGNTVLIDYKTSSKSSFSKAKLPKKAMQLMLYAIGKHQFSHIPYEKIKCRFDMMKYTTVHYRQENGKWADSVQERSKWVSKMAKKLLTKLKKHGIDEDKANEMVQVASLNNDLSNMPQDIQDQFQLNNYYIEIPITQEACEKVAAKVAEDCQQILDFEALDNDDQISWLEVNHPYNPDDYFETHLCSYHTSDIFKQKEGKLMQDNTDEFAEMFADDDDTVVEDMFS</sequence>
<keyword evidence="6" id="KW-0238">DNA-binding</keyword>
<evidence type="ECO:0000313" key="9">
    <source>
        <dbReference type="EMBL" id="AJT51627.1"/>
    </source>
</evidence>
<dbReference type="EMBL" id="CP011014">
    <property type="protein sequence ID" value="AJT51627.1"/>
    <property type="molecule type" value="Genomic_DNA"/>
</dbReference>
<evidence type="ECO:0000256" key="3">
    <source>
        <dbReference type="ARBA" id="ARBA00022801"/>
    </source>
</evidence>
<dbReference type="GO" id="GO:0006281">
    <property type="term" value="P:DNA repair"/>
    <property type="evidence" value="ECO:0007669"/>
    <property type="project" value="UniProtKB-KW"/>
</dbReference>
<evidence type="ECO:0000256" key="5">
    <source>
        <dbReference type="ARBA" id="ARBA00022840"/>
    </source>
</evidence>
<dbReference type="InterPro" id="IPR011604">
    <property type="entry name" value="PDDEXK-like_dom_sf"/>
</dbReference>
<dbReference type="InterPro" id="IPR038726">
    <property type="entry name" value="PDDEXK_AddAB-type"/>
</dbReference>
<dbReference type="Pfam" id="PF12705">
    <property type="entry name" value="PDDEXK_1"/>
    <property type="match status" value="1"/>
</dbReference>
<dbReference type="GO" id="GO:0003677">
    <property type="term" value="F:DNA binding"/>
    <property type="evidence" value="ECO:0007669"/>
    <property type="project" value="UniProtKB-KW"/>
</dbReference>
<reference evidence="9 10" key="1">
    <citation type="journal article" date="2012" name="J. Bacteriol.">
        <title>Genome sequence of Lactobacillus mucosae LM1, isolated from piglet feces.</title>
        <authorList>
            <person name="Lee J.H."/>
            <person name="Valeriano V.D."/>
            <person name="Shin Y.R."/>
            <person name="Chae J.P."/>
            <person name="Kim G.B."/>
            <person name="Ham J.S."/>
            <person name="Chun J."/>
            <person name="Kang D.K."/>
        </authorList>
    </citation>
    <scope>NUCLEOTIDE SEQUENCE [LARGE SCALE GENOMIC DNA]</scope>
    <source>
        <strain evidence="9 10">LM1</strain>
        <plasmid evidence="9">pLM1</plasmid>
    </source>
</reference>
<geneLocation type="plasmid" evidence="9 10">
    <name>pLM1</name>
</geneLocation>
<feature type="domain" description="PD-(D/E)XK endonuclease-like" evidence="8">
    <location>
        <begin position="10"/>
        <end position="226"/>
    </location>
</feature>
<dbReference type="GO" id="GO:0004386">
    <property type="term" value="F:helicase activity"/>
    <property type="evidence" value="ECO:0007669"/>
    <property type="project" value="UniProtKB-KW"/>
</dbReference>
<keyword evidence="1" id="KW-0547">Nucleotide-binding</keyword>
<dbReference type="Proteomes" id="UP000003645">
    <property type="component" value="Plasmid pLM1"/>
</dbReference>
<organism evidence="9 10">
    <name type="scientific">Limosilactobacillus mucosae LM1</name>
    <dbReference type="NCBI Taxonomy" id="1130798"/>
    <lineage>
        <taxon>Bacteria</taxon>
        <taxon>Bacillati</taxon>
        <taxon>Bacillota</taxon>
        <taxon>Bacilli</taxon>
        <taxon>Lactobacillales</taxon>
        <taxon>Lactobacillaceae</taxon>
        <taxon>Limosilactobacillus</taxon>
    </lineage>
</organism>
<proteinExistence type="predicted"/>
<dbReference type="GO" id="GO:0016787">
    <property type="term" value="F:hydrolase activity"/>
    <property type="evidence" value="ECO:0007669"/>
    <property type="project" value="UniProtKB-KW"/>
</dbReference>
<evidence type="ECO:0000256" key="7">
    <source>
        <dbReference type="ARBA" id="ARBA00023204"/>
    </source>
</evidence>
<keyword evidence="5" id="KW-0067">ATP-binding</keyword>
<evidence type="ECO:0000313" key="10">
    <source>
        <dbReference type="Proteomes" id="UP000003645"/>
    </source>
</evidence>
<dbReference type="GO" id="GO:0005524">
    <property type="term" value="F:ATP binding"/>
    <property type="evidence" value="ECO:0007669"/>
    <property type="project" value="UniProtKB-KW"/>
</dbReference>
<evidence type="ECO:0000259" key="8">
    <source>
        <dbReference type="Pfam" id="PF12705"/>
    </source>
</evidence>
<keyword evidence="4" id="KW-0347">Helicase</keyword>
<accession>A0A0D4CNE7</accession>
<evidence type="ECO:0000256" key="1">
    <source>
        <dbReference type="ARBA" id="ARBA00022741"/>
    </source>
</evidence>
<keyword evidence="9" id="KW-0614">Plasmid</keyword>
<keyword evidence="2" id="KW-0227">DNA damage</keyword>
<dbReference type="HOGENOM" id="CLU_646643_0_0_9"/>
<name>A0A0D4CNE7_LIMMU</name>
<keyword evidence="3" id="KW-0378">Hydrolase</keyword>
<evidence type="ECO:0000256" key="4">
    <source>
        <dbReference type="ARBA" id="ARBA00022806"/>
    </source>
</evidence>
<keyword evidence="10" id="KW-1185">Reference proteome</keyword>
<protein>
    <recommendedName>
        <fullName evidence="8">PD-(D/E)XK endonuclease-like domain-containing protein</fullName>
    </recommendedName>
</protein>
<gene>
    <name evidence="9" type="ORF">LBLM1_11380</name>
</gene>
<dbReference type="Gene3D" id="3.90.320.10">
    <property type="match status" value="1"/>
</dbReference>
<keyword evidence="7" id="KW-0234">DNA repair</keyword>
<evidence type="ECO:0000256" key="2">
    <source>
        <dbReference type="ARBA" id="ARBA00022763"/>
    </source>
</evidence>
<dbReference type="KEGG" id="lmu:LBLM1_11380"/>
<evidence type="ECO:0000256" key="6">
    <source>
        <dbReference type="ARBA" id="ARBA00023125"/>
    </source>
</evidence>
<dbReference type="AlphaFoldDB" id="A0A0D4CNE7"/>